<feature type="region of interest" description="Disordered" evidence="2">
    <location>
        <begin position="1"/>
        <end position="108"/>
    </location>
</feature>
<feature type="coiled-coil region" evidence="1">
    <location>
        <begin position="248"/>
        <end position="275"/>
    </location>
</feature>
<dbReference type="InParanoid" id="D7G239"/>
<evidence type="ECO:0000256" key="1">
    <source>
        <dbReference type="SAM" id="Coils"/>
    </source>
</evidence>
<dbReference type="EMBL" id="FN648667">
    <property type="protein sequence ID" value="CBJ33342.1"/>
    <property type="molecule type" value="Genomic_DNA"/>
</dbReference>
<dbReference type="AlphaFoldDB" id="D7G239"/>
<evidence type="ECO:0000313" key="4">
    <source>
        <dbReference type="Proteomes" id="UP000002630"/>
    </source>
</evidence>
<dbReference type="EMBL" id="FN649748">
    <property type="protein sequence ID" value="CBJ33342.1"/>
    <property type="molecule type" value="Genomic_DNA"/>
</dbReference>
<gene>
    <name evidence="3" type="ORF">Esi_0463_0011</name>
</gene>
<sequence>MANGRSQTSATKQTTAPSSGRGSRTGPVDRPTASSSQERPSVGAGTRRSARKRLSVERNGAVKPRSSSIGSVGRRTSLGGRRAEEDREEEEEEEEEEDALRGIGDLDAVAPSQEEIRVMIDRIRRESAMEEVVGAGGRAVNSKGQRFEHEAAPASGSSITSKLLRSARGVGRQQQPPQQQQQQPASPPAPAVGIGSLVSSTAVVSAPASHHRRGSASNSEVAVTASASATEAGGGGNDAGTGVGVVGMGEIEEEERRLQEKASKLELEMSAVQSRRLEVYLVKVEQQLQEEAAMRLVQREARINLEVERSCKALAAERDERVSGVAAVKDNLRGKLEQLSTMYEEVSTRMNNLEKAYAQAENELKDRALADQRKAAEREDRGVRRRVRAIMLEHGGKAAAAAAATAGGGNGDAASCGEPSRGVSEDREGFDEPWFFATQDDNSGGYLTAAAAHQAPSPSASTAEEEHQQLFQQQKLKKLEQLQHLQRQRA</sequence>
<feature type="compositionally biased region" description="Low complexity" evidence="2">
    <location>
        <begin position="196"/>
        <end position="208"/>
    </location>
</feature>
<feature type="compositionally biased region" description="Polar residues" evidence="2">
    <location>
        <begin position="1"/>
        <end position="22"/>
    </location>
</feature>
<organism evidence="3 4">
    <name type="scientific">Ectocarpus siliculosus</name>
    <name type="common">Brown alga</name>
    <name type="synonym">Conferva siliculosa</name>
    <dbReference type="NCBI Taxonomy" id="2880"/>
    <lineage>
        <taxon>Eukaryota</taxon>
        <taxon>Sar</taxon>
        <taxon>Stramenopiles</taxon>
        <taxon>Ochrophyta</taxon>
        <taxon>PX clade</taxon>
        <taxon>Phaeophyceae</taxon>
        <taxon>Ectocarpales</taxon>
        <taxon>Ectocarpaceae</taxon>
        <taxon>Ectocarpus</taxon>
    </lineage>
</organism>
<feature type="region of interest" description="Disordered" evidence="2">
    <location>
        <begin position="130"/>
        <end position="243"/>
    </location>
</feature>
<feature type="compositionally biased region" description="Acidic residues" evidence="2">
    <location>
        <begin position="86"/>
        <end position="98"/>
    </location>
</feature>
<evidence type="ECO:0000256" key="2">
    <source>
        <dbReference type="SAM" id="MobiDB-lite"/>
    </source>
</evidence>
<keyword evidence="1" id="KW-0175">Coiled coil</keyword>
<feature type="compositionally biased region" description="Low complexity" evidence="2">
    <location>
        <begin position="215"/>
        <end position="231"/>
    </location>
</feature>
<protein>
    <submittedName>
        <fullName evidence="3">Uncharacterized protein</fullName>
    </submittedName>
</protein>
<dbReference type="Proteomes" id="UP000002630">
    <property type="component" value="Linkage Group LG23"/>
</dbReference>
<feature type="region of interest" description="Disordered" evidence="2">
    <location>
        <begin position="403"/>
        <end position="474"/>
    </location>
</feature>
<feature type="compositionally biased region" description="Gly residues" evidence="2">
    <location>
        <begin position="232"/>
        <end position="243"/>
    </location>
</feature>
<accession>D7G239</accession>
<evidence type="ECO:0000313" key="3">
    <source>
        <dbReference type="EMBL" id="CBJ33342.1"/>
    </source>
</evidence>
<dbReference type="OrthoDB" id="10509592at2759"/>
<keyword evidence="4" id="KW-1185">Reference proteome</keyword>
<feature type="compositionally biased region" description="Low complexity" evidence="2">
    <location>
        <begin position="448"/>
        <end position="462"/>
    </location>
</feature>
<proteinExistence type="predicted"/>
<name>D7G239_ECTSI</name>
<feature type="compositionally biased region" description="Low complexity" evidence="2">
    <location>
        <begin position="173"/>
        <end position="184"/>
    </location>
</feature>
<reference evidence="3 4" key="1">
    <citation type="journal article" date="2010" name="Nature">
        <title>The Ectocarpus genome and the independent evolution of multicellularity in brown algae.</title>
        <authorList>
            <person name="Cock J.M."/>
            <person name="Sterck L."/>
            <person name="Rouze P."/>
            <person name="Scornet D."/>
            <person name="Allen A.E."/>
            <person name="Amoutzias G."/>
            <person name="Anthouard V."/>
            <person name="Artiguenave F."/>
            <person name="Aury J.M."/>
            <person name="Badger J.H."/>
            <person name="Beszteri B."/>
            <person name="Billiau K."/>
            <person name="Bonnet E."/>
            <person name="Bothwell J.H."/>
            <person name="Bowler C."/>
            <person name="Boyen C."/>
            <person name="Brownlee C."/>
            <person name="Carrano C.J."/>
            <person name="Charrier B."/>
            <person name="Cho G.Y."/>
            <person name="Coelho S.M."/>
            <person name="Collen J."/>
            <person name="Corre E."/>
            <person name="Da Silva C."/>
            <person name="Delage L."/>
            <person name="Delaroque N."/>
            <person name="Dittami S.M."/>
            <person name="Doulbeau S."/>
            <person name="Elias M."/>
            <person name="Farnham G."/>
            <person name="Gachon C.M."/>
            <person name="Gschloessl B."/>
            <person name="Heesch S."/>
            <person name="Jabbari K."/>
            <person name="Jubin C."/>
            <person name="Kawai H."/>
            <person name="Kimura K."/>
            <person name="Kloareg B."/>
            <person name="Kupper F.C."/>
            <person name="Lang D."/>
            <person name="Le Bail A."/>
            <person name="Leblanc C."/>
            <person name="Lerouge P."/>
            <person name="Lohr M."/>
            <person name="Lopez P.J."/>
            <person name="Martens C."/>
            <person name="Maumus F."/>
            <person name="Michel G."/>
            <person name="Miranda-Saavedra D."/>
            <person name="Morales J."/>
            <person name="Moreau H."/>
            <person name="Motomura T."/>
            <person name="Nagasato C."/>
            <person name="Napoli C.A."/>
            <person name="Nelson D.R."/>
            <person name="Nyvall-Collen P."/>
            <person name="Peters A.F."/>
            <person name="Pommier C."/>
            <person name="Potin P."/>
            <person name="Poulain J."/>
            <person name="Quesneville H."/>
            <person name="Read B."/>
            <person name="Rensing S.A."/>
            <person name="Ritter A."/>
            <person name="Rousvoal S."/>
            <person name="Samanta M."/>
            <person name="Samson G."/>
            <person name="Schroeder D.C."/>
            <person name="Segurens B."/>
            <person name="Strittmatter M."/>
            <person name="Tonon T."/>
            <person name="Tregear J.W."/>
            <person name="Valentin K."/>
            <person name="von Dassow P."/>
            <person name="Yamagishi T."/>
            <person name="Van de Peer Y."/>
            <person name="Wincker P."/>
        </authorList>
    </citation>
    <scope>NUCLEOTIDE SEQUENCE [LARGE SCALE GENOMIC DNA]</scope>
    <source>
        <strain evidence="4">Ec32 / CCAP1310/4</strain>
    </source>
</reference>
<feature type="coiled-coil region" evidence="1">
    <location>
        <begin position="329"/>
        <end position="370"/>
    </location>
</feature>